<dbReference type="EMBL" id="JAGTTL010000063">
    <property type="protein sequence ID" value="KAK6291118.1"/>
    <property type="molecule type" value="Genomic_DNA"/>
</dbReference>
<feature type="domain" description="C2H2-type" evidence="11">
    <location>
        <begin position="80"/>
        <end position="107"/>
    </location>
</feature>
<evidence type="ECO:0000313" key="13">
    <source>
        <dbReference type="Proteomes" id="UP001356427"/>
    </source>
</evidence>
<dbReference type="PROSITE" id="PS50157">
    <property type="entry name" value="ZINC_FINGER_C2H2_2"/>
    <property type="match status" value="3"/>
</dbReference>
<evidence type="ECO:0000256" key="6">
    <source>
        <dbReference type="ARBA" id="ARBA00022833"/>
    </source>
</evidence>
<keyword evidence="13" id="KW-1185">Reference proteome</keyword>
<organism evidence="12 13">
    <name type="scientific">Coregonus suidteri</name>
    <dbReference type="NCBI Taxonomy" id="861788"/>
    <lineage>
        <taxon>Eukaryota</taxon>
        <taxon>Metazoa</taxon>
        <taxon>Chordata</taxon>
        <taxon>Craniata</taxon>
        <taxon>Vertebrata</taxon>
        <taxon>Euteleostomi</taxon>
        <taxon>Actinopterygii</taxon>
        <taxon>Neopterygii</taxon>
        <taxon>Teleostei</taxon>
        <taxon>Protacanthopterygii</taxon>
        <taxon>Salmoniformes</taxon>
        <taxon>Salmonidae</taxon>
        <taxon>Coregoninae</taxon>
        <taxon>Coregonus</taxon>
    </lineage>
</organism>
<dbReference type="InterPro" id="IPR013087">
    <property type="entry name" value="Znf_C2H2_type"/>
</dbReference>
<dbReference type="SMART" id="SM00355">
    <property type="entry name" value="ZnF_C2H2"/>
    <property type="match status" value="4"/>
</dbReference>
<dbReference type="PANTHER" id="PTHR16515:SF66">
    <property type="entry name" value="C2H2-TYPE DOMAIN-CONTAINING PROTEIN"/>
    <property type="match status" value="1"/>
</dbReference>
<keyword evidence="4" id="KW-0677">Repeat</keyword>
<dbReference type="FunFam" id="3.30.160.60:FF:002171">
    <property type="entry name" value="Zinc finger and BTB domain-containing protein 16"/>
    <property type="match status" value="1"/>
</dbReference>
<dbReference type="AlphaFoldDB" id="A0AAN8KI78"/>
<dbReference type="InterPro" id="IPR036236">
    <property type="entry name" value="Znf_C2H2_sf"/>
</dbReference>
<keyword evidence="8" id="KW-0804">Transcription</keyword>
<evidence type="ECO:0000256" key="1">
    <source>
        <dbReference type="ARBA" id="ARBA00004123"/>
    </source>
</evidence>
<evidence type="ECO:0000256" key="7">
    <source>
        <dbReference type="ARBA" id="ARBA00023015"/>
    </source>
</evidence>
<feature type="domain" description="C2H2-type" evidence="11">
    <location>
        <begin position="136"/>
        <end position="163"/>
    </location>
</feature>
<dbReference type="PROSITE" id="PS00028">
    <property type="entry name" value="ZINC_FINGER_C2H2_1"/>
    <property type="match status" value="2"/>
</dbReference>
<evidence type="ECO:0000256" key="2">
    <source>
        <dbReference type="ARBA" id="ARBA00006991"/>
    </source>
</evidence>
<dbReference type="GO" id="GO:0008270">
    <property type="term" value="F:zinc ion binding"/>
    <property type="evidence" value="ECO:0007669"/>
    <property type="project" value="UniProtKB-KW"/>
</dbReference>
<proteinExistence type="inferred from homology"/>
<name>A0AAN8KI78_9TELE</name>
<dbReference type="GO" id="GO:0010468">
    <property type="term" value="P:regulation of gene expression"/>
    <property type="evidence" value="ECO:0007669"/>
    <property type="project" value="UniProtKB-ARBA"/>
</dbReference>
<protein>
    <recommendedName>
        <fullName evidence="11">C2H2-type domain-containing protein</fullName>
    </recommendedName>
</protein>
<keyword evidence="7" id="KW-0805">Transcription regulation</keyword>
<comment type="similarity">
    <text evidence="2">Belongs to the krueppel C2H2-type zinc-finger protein family.</text>
</comment>
<dbReference type="Gene3D" id="3.30.160.60">
    <property type="entry name" value="Classic Zinc Finger"/>
    <property type="match status" value="2"/>
</dbReference>
<dbReference type="FunFam" id="3.30.160.60:FF:000553">
    <property type="entry name" value="Zinc finger and BTB domain-containing protein 16"/>
    <property type="match status" value="1"/>
</dbReference>
<dbReference type="Proteomes" id="UP001356427">
    <property type="component" value="Unassembled WGS sequence"/>
</dbReference>
<accession>A0AAN8KI78</accession>
<evidence type="ECO:0000259" key="11">
    <source>
        <dbReference type="PROSITE" id="PS50157"/>
    </source>
</evidence>
<evidence type="ECO:0000313" key="12">
    <source>
        <dbReference type="EMBL" id="KAK6291118.1"/>
    </source>
</evidence>
<dbReference type="InterPro" id="IPR050331">
    <property type="entry name" value="Zinc_finger"/>
</dbReference>
<reference evidence="12 13" key="1">
    <citation type="submission" date="2021-04" db="EMBL/GenBank/DDBJ databases">
        <authorList>
            <person name="De Guttry C."/>
            <person name="Zahm M."/>
            <person name="Klopp C."/>
            <person name="Cabau C."/>
            <person name="Louis A."/>
            <person name="Berthelot C."/>
            <person name="Parey E."/>
            <person name="Roest Crollius H."/>
            <person name="Montfort J."/>
            <person name="Robinson-Rechavi M."/>
            <person name="Bucao C."/>
            <person name="Bouchez O."/>
            <person name="Gislard M."/>
            <person name="Lluch J."/>
            <person name="Milhes M."/>
            <person name="Lampietro C."/>
            <person name="Lopez Roques C."/>
            <person name="Donnadieu C."/>
            <person name="Braasch I."/>
            <person name="Desvignes T."/>
            <person name="Postlethwait J."/>
            <person name="Bobe J."/>
            <person name="Wedekind C."/>
            <person name="Guiguen Y."/>
        </authorList>
    </citation>
    <scope>NUCLEOTIDE SEQUENCE [LARGE SCALE GENOMIC DNA]</scope>
    <source>
        <strain evidence="12">Cs_M1</strain>
        <tissue evidence="12">Blood</tissue>
    </source>
</reference>
<evidence type="ECO:0000256" key="3">
    <source>
        <dbReference type="ARBA" id="ARBA00022723"/>
    </source>
</evidence>
<dbReference type="SUPFAM" id="SSF57667">
    <property type="entry name" value="beta-beta-alpha zinc fingers"/>
    <property type="match status" value="2"/>
</dbReference>
<dbReference type="GO" id="GO:0005634">
    <property type="term" value="C:nucleus"/>
    <property type="evidence" value="ECO:0007669"/>
    <property type="project" value="UniProtKB-SubCell"/>
</dbReference>
<evidence type="ECO:0000256" key="5">
    <source>
        <dbReference type="ARBA" id="ARBA00022771"/>
    </source>
</evidence>
<keyword evidence="3" id="KW-0479">Metal-binding</keyword>
<keyword evidence="6" id="KW-0862">Zinc</keyword>
<keyword evidence="9" id="KW-0539">Nucleus</keyword>
<comment type="subcellular location">
    <subcellularLocation>
        <location evidence="1">Nucleus</location>
    </subcellularLocation>
</comment>
<evidence type="ECO:0000256" key="4">
    <source>
        <dbReference type="ARBA" id="ARBA00022737"/>
    </source>
</evidence>
<evidence type="ECO:0000256" key="10">
    <source>
        <dbReference type="PROSITE-ProRule" id="PRU00042"/>
    </source>
</evidence>
<evidence type="ECO:0000256" key="8">
    <source>
        <dbReference type="ARBA" id="ARBA00023163"/>
    </source>
</evidence>
<feature type="domain" description="C2H2-type" evidence="11">
    <location>
        <begin position="108"/>
        <end position="135"/>
    </location>
</feature>
<keyword evidence="5 10" id="KW-0863">Zinc-finger</keyword>
<dbReference type="Pfam" id="PF00096">
    <property type="entry name" value="zf-C2H2"/>
    <property type="match status" value="1"/>
</dbReference>
<sequence>MIIDAPQVWKLSVVNISLTSSSLLLLISEVSLISVAISFRYSQERPGRTQDCQHCSKFLLGSSWLQASTTNPPGSGETSLGCKYCDRGFRVERSLPSHRRDQGGEKPYQCKRCSKRFSLKHQLDTHHRVHTGEKPFECRLCGQRSRDYSAMIKHLRTHDGATPYQCTACLEFCSSLAAMQKHLKNHPLQDFPPDWTISSTYLYTCHT</sequence>
<comment type="caution">
    <text evidence="12">The sequence shown here is derived from an EMBL/GenBank/DDBJ whole genome shotgun (WGS) entry which is preliminary data.</text>
</comment>
<gene>
    <name evidence="12" type="ORF">J4Q44_G00384850</name>
</gene>
<dbReference type="PANTHER" id="PTHR16515">
    <property type="entry name" value="PR DOMAIN ZINC FINGER PROTEIN"/>
    <property type="match status" value="1"/>
</dbReference>
<evidence type="ECO:0000256" key="9">
    <source>
        <dbReference type="ARBA" id="ARBA00023242"/>
    </source>
</evidence>